<dbReference type="EMBL" id="FODT01000015">
    <property type="protein sequence ID" value="SEP33319.1"/>
    <property type="molecule type" value="Genomic_DNA"/>
</dbReference>
<dbReference type="SUPFAM" id="SSF109709">
    <property type="entry name" value="KorB DNA-binding domain-like"/>
    <property type="match status" value="1"/>
</dbReference>
<dbReference type="InterPro" id="IPR036086">
    <property type="entry name" value="ParB/Sulfiredoxin_sf"/>
</dbReference>
<dbReference type="NCBIfam" id="NF010406">
    <property type="entry name" value="PRK13832.1"/>
    <property type="match status" value="1"/>
</dbReference>
<dbReference type="InterPro" id="IPR003115">
    <property type="entry name" value="ParB_N"/>
</dbReference>
<feature type="compositionally biased region" description="Basic and acidic residues" evidence="1">
    <location>
        <begin position="311"/>
        <end position="325"/>
    </location>
</feature>
<evidence type="ECO:0000256" key="1">
    <source>
        <dbReference type="SAM" id="MobiDB-lite"/>
    </source>
</evidence>
<dbReference type="PANTHER" id="PTHR33375:SF7">
    <property type="entry name" value="CHROMOSOME 2-PARTITIONING PROTEIN PARB-RELATED"/>
    <property type="match status" value="1"/>
</dbReference>
<dbReference type="AlphaFoldDB" id="A0A1H8X0C7"/>
<feature type="compositionally biased region" description="Acidic residues" evidence="1">
    <location>
        <begin position="526"/>
        <end position="542"/>
    </location>
</feature>
<dbReference type="GO" id="GO:0005694">
    <property type="term" value="C:chromosome"/>
    <property type="evidence" value="ECO:0007669"/>
    <property type="project" value="TreeGrafter"/>
</dbReference>
<dbReference type="Proteomes" id="UP000199615">
    <property type="component" value="Unassembled WGS sequence"/>
</dbReference>
<evidence type="ECO:0000313" key="3">
    <source>
        <dbReference type="EMBL" id="SEP33319.1"/>
    </source>
</evidence>
<dbReference type="InterPro" id="IPR050336">
    <property type="entry name" value="Chromosome_partition/occlusion"/>
</dbReference>
<proteinExistence type="predicted"/>
<dbReference type="GO" id="GO:0007059">
    <property type="term" value="P:chromosome segregation"/>
    <property type="evidence" value="ECO:0007669"/>
    <property type="project" value="TreeGrafter"/>
</dbReference>
<sequence>MRLMKIDPRALIENPDPTRLTKSTPQSDALLLASIKAVGVIQPPIVTPQSGRGNGLVIQIGRRRVAQAIAAKLDEIEVLVADPDDDKDALRSLIENVAREPLNPVDLWRRIERLVALGWTEDSIGIALGQSVRQIRKLRLLANILPAMLDHIAKGDMPNEQHLRTIAAATQDEQAQVWKKHKPRKIDPQVSWSEVARALTKTRMYARDASFGDDLAQAYGIVWQEDLFAPADEDSRYTNDVEAFLGAQQEWMTNHLPKRGAVIEVSTWGEPKLPPKAERVYGKPNKSDCTGWYLDPRNGSVQSVAYRMPRPKKDAAKGKGARAAEADSIAPTSRPDVTRRGMEMIGDLRTDALHEALTRAPIEDDTLTALLVLAIAANNVTVASGRTSGYGACAKQARRLIAEDGTLAYDRDTLRVVAREVLSDVLSCRENRSNSGVVARVAGAAVGANEFLPNLATEEFLSCLSRTALEAALQGTSVLPRPRVKDTRAALVAHFAEGRFVHPAALFAPQADAIAEWTERHAHVDEGDDGEFDETEAGDDEHNDYAVAAE</sequence>
<dbReference type="PANTHER" id="PTHR33375">
    <property type="entry name" value="CHROMOSOME-PARTITIONING PROTEIN PARB-RELATED"/>
    <property type="match status" value="1"/>
</dbReference>
<dbReference type="SMART" id="SM00470">
    <property type="entry name" value="ParB"/>
    <property type="match status" value="1"/>
</dbReference>
<evidence type="ECO:0000313" key="4">
    <source>
        <dbReference type="Proteomes" id="UP000199615"/>
    </source>
</evidence>
<dbReference type="OrthoDB" id="8116493at2"/>
<dbReference type="RefSeq" id="WP_062313554.1">
    <property type="nucleotide sequence ID" value="NZ_FODT01000015.1"/>
</dbReference>
<name>A0A1H8X0C7_9BRAD</name>
<organism evidence="3 4">
    <name type="scientific">Rhodopseudomonas pseudopalustris</name>
    <dbReference type="NCBI Taxonomy" id="1513892"/>
    <lineage>
        <taxon>Bacteria</taxon>
        <taxon>Pseudomonadati</taxon>
        <taxon>Pseudomonadota</taxon>
        <taxon>Alphaproteobacteria</taxon>
        <taxon>Hyphomicrobiales</taxon>
        <taxon>Nitrobacteraceae</taxon>
        <taxon>Rhodopseudomonas</taxon>
    </lineage>
</organism>
<dbReference type="Pfam" id="PF02195">
    <property type="entry name" value="ParB_N"/>
    <property type="match status" value="1"/>
</dbReference>
<keyword evidence="4" id="KW-1185">Reference proteome</keyword>
<gene>
    <name evidence="3" type="ORF">SAMN05444123_11531</name>
</gene>
<evidence type="ECO:0000259" key="2">
    <source>
        <dbReference type="SMART" id="SM00470"/>
    </source>
</evidence>
<feature type="domain" description="ParB-like N-terminal" evidence="2">
    <location>
        <begin position="4"/>
        <end position="97"/>
    </location>
</feature>
<protein>
    <submittedName>
        <fullName evidence="3">ParB/RepB/Spo0J family partition protein</fullName>
    </submittedName>
</protein>
<dbReference type="Gene3D" id="1.10.10.2830">
    <property type="match status" value="1"/>
</dbReference>
<accession>A0A1H8X0C7</accession>
<feature type="region of interest" description="Disordered" evidence="1">
    <location>
        <begin position="526"/>
        <end position="550"/>
    </location>
</feature>
<dbReference type="Gene3D" id="3.90.1530.30">
    <property type="match status" value="1"/>
</dbReference>
<reference evidence="4" key="1">
    <citation type="submission" date="2016-10" db="EMBL/GenBank/DDBJ databases">
        <authorList>
            <person name="Varghese N."/>
            <person name="Submissions S."/>
        </authorList>
    </citation>
    <scope>NUCLEOTIDE SEQUENCE [LARGE SCALE GENOMIC DNA]</scope>
    <source>
        <strain evidence="4">DSM 123</strain>
    </source>
</reference>
<feature type="region of interest" description="Disordered" evidence="1">
    <location>
        <begin position="310"/>
        <end position="336"/>
    </location>
</feature>
<dbReference type="SUPFAM" id="SSF110849">
    <property type="entry name" value="ParB/Sulfiredoxin"/>
    <property type="match status" value="1"/>
</dbReference>